<evidence type="ECO:0000313" key="9">
    <source>
        <dbReference type="Proteomes" id="UP000244005"/>
    </source>
</evidence>
<dbReference type="GO" id="GO:0005524">
    <property type="term" value="F:ATP binding"/>
    <property type="evidence" value="ECO:0007669"/>
    <property type="project" value="UniProtKB-UniRule"/>
</dbReference>
<evidence type="ECO:0000259" key="7">
    <source>
        <dbReference type="PROSITE" id="PS51194"/>
    </source>
</evidence>
<dbReference type="EMBL" id="KZ772748">
    <property type="protein sequence ID" value="PTQ34776.1"/>
    <property type="molecule type" value="Genomic_DNA"/>
</dbReference>
<evidence type="ECO:0000256" key="4">
    <source>
        <dbReference type="ARBA" id="ARBA00022884"/>
    </source>
</evidence>
<dbReference type="Proteomes" id="UP000244005">
    <property type="component" value="Unassembled WGS sequence"/>
</dbReference>
<protein>
    <recommendedName>
        <fullName evidence="5">ATP-dependent RNA helicase</fullName>
        <ecNumber evidence="5">3.6.4.13</ecNumber>
    </recommendedName>
</protein>
<dbReference type="GO" id="GO:0016787">
    <property type="term" value="F:hydrolase activity"/>
    <property type="evidence" value="ECO:0007669"/>
    <property type="project" value="UniProtKB-KW"/>
</dbReference>
<keyword evidence="4 5" id="KW-0694">RNA-binding</keyword>
<evidence type="ECO:0000256" key="1">
    <source>
        <dbReference type="ARBA" id="ARBA00022741"/>
    </source>
</evidence>
<dbReference type="InterPro" id="IPR001650">
    <property type="entry name" value="Helicase_C-like"/>
</dbReference>
<dbReference type="AlphaFoldDB" id="A0A2R6WLP1"/>
<evidence type="ECO:0000259" key="6">
    <source>
        <dbReference type="PROSITE" id="PS51192"/>
    </source>
</evidence>
<comment type="domain">
    <text evidence="5">The Q motif is unique to and characteristic of the DEAD box family of RNA helicases and controls ATP binding and hydrolysis.</text>
</comment>
<dbReference type="SMART" id="SM00487">
    <property type="entry name" value="DEXDc"/>
    <property type="match status" value="1"/>
</dbReference>
<dbReference type="InterPro" id="IPR011545">
    <property type="entry name" value="DEAD/DEAH_box_helicase_dom"/>
</dbReference>
<dbReference type="SUPFAM" id="SSF52540">
    <property type="entry name" value="P-loop containing nucleoside triphosphate hydrolases"/>
    <property type="match status" value="2"/>
</dbReference>
<name>A0A2R6WLP1_MARPO</name>
<evidence type="ECO:0000256" key="3">
    <source>
        <dbReference type="ARBA" id="ARBA00022840"/>
    </source>
</evidence>
<accession>A0A2R6WLP1</accession>
<comment type="catalytic activity">
    <reaction evidence="5">
        <text>ATP + H2O = ADP + phosphate + H(+)</text>
        <dbReference type="Rhea" id="RHEA:13065"/>
        <dbReference type="ChEBI" id="CHEBI:15377"/>
        <dbReference type="ChEBI" id="CHEBI:15378"/>
        <dbReference type="ChEBI" id="CHEBI:30616"/>
        <dbReference type="ChEBI" id="CHEBI:43474"/>
        <dbReference type="ChEBI" id="CHEBI:456216"/>
        <dbReference type="EC" id="3.6.4.13"/>
    </reaction>
</comment>
<evidence type="ECO:0000256" key="2">
    <source>
        <dbReference type="ARBA" id="ARBA00022801"/>
    </source>
</evidence>
<organism evidence="8 9">
    <name type="scientific">Marchantia polymorpha</name>
    <name type="common">Common liverwort</name>
    <name type="synonym">Marchantia aquatica</name>
    <dbReference type="NCBI Taxonomy" id="3197"/>
    <lineage>
        <taxon>Eukaryota</taxon>
        <taxon>Viridiplantae</taxon>
        <taxon>Streptophyta</taxon>
        <taxon>Embryophyta</taxon>
        <taxon>Marchantiophyta</taxon>
        <taxon>Marchantiopsida</taxon>
        <taxon>Marchantiidae</taxon>
        <taxon>Marchantiales</taxon>
        <taxon>Marchantiaceae</taxon>
        <taxon>Marchantia</taxon>
    </lineage>
</organism>
<dbReference type="EC" id="3.6.4.13" evidence="5"/>
<dbReference type="Pfam" id="PF00270">
    <property type="entry name" value="DEAD"/>
    <property type="match status" value="1"/>
</dbReference>
<comment type="similarity">
    <text evidence="5">Belongs to the DEAD box helicase family.</text>
</comment>
<dbReference type="Pfam" id="PF00271">
    <property type="entry name" value="Helicase_C"/>
    <property type="match status" value="1"/>
</dbReference>
<proteinExistence type="inferred from homology"/>
<feature type="domain" description="Helicase ATP-binding" evidence="6">
    <location>
        <begin position="245"/>
        <end position="428"/>
    </location>
</feature>
<gene>
    <name evidence="8" type="ORF">MARPO_0076s0021</name>
</gene>
<dbReference type="OrthoDB" id="10297474at2759"/>
<keyword evidence="9" id="KW-1185">Reference proteome</keyword>
<dbReference type="GO" id="GO:0003723">
    <property type="term" value="F:RNA binding"/>
    <property type="evidence" value="ECO:0007669"/>
    <property type="project" value="UniProtKB-UniRule"/>
</dbReference>
<reference evidence="9" key="1">
    <citation type="journal article" date="2017" name="Cell">
        <title>Insights into land plant evolution garnered from the Marchantia polymorpha genome.</title>
        <authorList>
            <person name="Bowman J.L."/>
            <person name="Kohchi T."/>
            <person name="Yamato K.T."/>
            <person name="Jenkins J."/>
            <person name="Shu S."/>
            <person name="Ishizaki K."/>
            <person name="Yamaoka S."/>
            <person name="Nishihama R."/>
            <person name="Nakamura Y."/>
            <person name="Berger F."/>
            <person name="Adam C."/>
            <person name="Aki S.S."/>
            <person name="Althoff F."/>
            <person name="Araki T."/>
            <person name="Arteaga-Vazquez M.A."/>
            <person name="Balasubrmanian S."/>
            <person name="Barry K."/>
            <person name="Bauer D."/>
            <person name="Boehm C.R."/>
            <person name="Briginshaw L."/>
            <person name="Caballero-Perez J."/>
            <person name="Catarino B."/>
            <person name="Chen F."/>
            <person name="Chiyoda S."/>
            <person name="Chovatia M."/>
            <person name="Davies K.M."/>
            <person name="Delmans M."/>
            <person name="Demura T."/>
            <person name="Dierschke T."/>
            <person name="Dolan L."/>
            <person name="Dorantes-Acosta A.E."/>
            <person name="Eklund D.M."/>
            <person name="Florent S.N."/>
            <person name="Flores-Sandoval E."/>
            <person name="Fujiyama A."/>
            <person name="Fukuzawa H."/>
            <person name="Galik B."/>
            <person name="Grimanelli D."/>
            <person name="Grimwood J."/>
            <person name="Grossniklaus U."/>
            <person name="Hamada T."/>
            <person name="Haseloff J."/>
            <person name="Hetherington A.J."/>
            <person name="Higo A."/>
            <person name="Hirakawa Y."/>
            <person name="Hundley H.N."/>
            <person name="Ikeda Y."/>
            <person name="Inoue K."/>
            <person name="Inoue S.I."/>
            <person name="Ishida S."/>
            <person name="Jia Q."/>
            <person name="Kakita M."/>
            <person name="Kanazawa T."/>
            <person name="Kawai Y."/>
            <person name="Kawashima T."/>
            <person name="Kennedy M."/>
            <person name="Kinose K."/>
            <person name="Kinoshita T."/>
            <person name="Kohara Y."/>
            <person name="Koide E."/>
            <person name="Komatsu K."/>
            <person name="Kopischke S."/>
            <person name="Kubo M."/>
            <person name="Kyozuka J."/>
            <person name="Lagercrantz U."/>
            <person name="Lin S.S."/>
            <person name="Lindquist E."/>
            <person name="Lipzen A.M."/>
            <person name="Lu C.W."/>
            <person name="De Luna E."/>
            <person name="Martienssen R.A."/>
            <person name="Minamino N."/>
            <person name="Mizutani M."/>
            <person name="Mizutani M."/>
            <person name="Mochizuki N."/>
            <person name="Monte I."/>
            <person name="Mosher R."/>
            <person name="Nagasaki H."/>
            <person name="Nakagami H."/>
            <person name="Naramoto S."/>
            <person name="Nishitani K."/>
            <person name="Ohtani M."/>
            <person name="Okamoto T."/>
            <person name="Okumura M."/>
            <person name="Phillips J."/>
            <person name="Pollak B."/>
            <person name="Reinders A."/>
            <person name="Rovekamp M."/>
            <person name="Sano R."/>
            <person name="Sawa S."/>
            <person name="Schmid M.W."/>
            <person name="Shirakawa M."/>
            <person name="Solano R."/>
            <person name="Spunde A."/>
            <person name="Suetsugu N."/>
            <person name="Sugano S."/>
            <person name="Sugiyama A."/>
            <person name="Sun R."/>
            <person name="Suzuki Y."/>
            <person name="Takenaka M."/>
            <person name="Takezawa D."/>
            <person name="Tomogane H."/>
            <person name="Tsuzuki M."/>
            <person name="Ueda T."/>
            <person name="Umeda M."/>
            <person name="Ward J.M."/>
            <person name="Watanabe Y."/>
            <person name="Yazaki K."/>
            <person name="Yokoyama R."/>
            <person name="Yoshitake Y."/>
            <person name="Yotsui I."/>
            <person name="Zachgo S."/>
            <person name="Schmutz J."/>
        </authorList>
    </citation>
    <scope>NUCLEOTIDE SEQUENCE [LARGE SCALE GENOMIC DNA]</scope>
    <source>
        <strain evidence="9">Tak-1</strain>
    </source>
</reference>
<dbReference type="InterPro" id="IPR027417">
    <property type="entry name" value="P-loop_NTPase"/>
</dbReference>
<keyword evidence="1 5" id="KW-0547">Nucleotide-binding</keyword>
<keyword evidence="3 5" id="KW-0067">ATP-binding</keyword>
<dbReference type="PROSITE" id="PS51192">
    <property type="entry name" value="HELICASE_ATP_BIND_1"/>
    <property type="match status" value="1"/>
</dbReference>
<sequence>MMLGSCLRSGFAPVGGARSQYLSTRRSDCRIHRITEIAEKEFVGVQVLLSDSFDVKTLGNGVTETILARPFFEITMMTGKRRGYPGGVTKWQWKRRQFKEDRKLEQKRISRERKLYESRRREELKDAKPWVPSLNLSQEGFFADEKPAVFRSKTFSGPGTYIEDKETGIRTGDTLPGWSASRDDELQQIQKVRLLLTSKLAPSTRSNQELTASSFEKLQLSAPSLRALHTVFGLLSMTRVQEATLPIMTGGKDLLIRTRGGTDDVVASLLHAVDLALKTPRHVTVSGRHSAHVLLVFPTREQVEVAAAEARKLLMFHTGVKLQVVVGGSNIKEEMNRLRAASCEIVIATPGRLLANMQESAGFCGQLRDLKLLVLHDVQMLLDMGYLKTIEGIVSLLSKSRQTILWSKAMSDEVSALSHYALKKGFGVIDTFNGEADIAHSVAKQEYVLVPMKMHLALIFAQLKEHFLHDPKGKVVVFCQTIRTTSLMAELYKNLGFCTREIHIRRKETVRARIAAEFRTSDDGIVLFTSGASVWGASNSDVTLIIQVGSPSSSEQYVRRITPTGPTAKQRACLLILMPHETSSLKQLVDCPLSKSPDREVSPALELQVQQALEDVDYQIRSKAYLAWLRYHFSRESTDSGKEKIIRLAMVYANALGFKQPPTVSRKTVVQVGLQKFLNSAHNETECESTR</sequence>
<dbReference type="Gramene" id="Mp7g07730.1">
    <property type="protein sequence ID" value="Mp7g07730.1.cds"/>
    <property type="gene ID" value="Mp7g07730"/>
</dbReference>
<comment type="function">
    <text evidence="5">RNA helicase.</text>
</comment>
<evidence type="ECO:0000313" key="8">
    <source>
        <dbReference type="EMBL" id="PTQ34776.1"/>
    </source>
</evidence>
<dbReference type="Gene3D" id="3.40.50.300">
    <property type="entry name" value="P-loop containing nucleotide triphosphate hydrolases"/>
    <property type="match status" value="2"/>
</dbReference>
<keyword evidence="5" id="KW-0347">Helicase</keyword>
<dbReference type="GO" id="GO:0003724">
    <property type="term" value="F:RNA helicase activity"/>
    <property type="evidence" value="ECO:0007669"/>
    <property type="project" value="UniProtKB-EC"/>
</dbReference>
<dbReference type="PROSITE" id="PS51194">
    <property type="entry name" value="HELICASE_CTER"/>
    <property type="match status" value="1"/>
</dbReference>
<dbReference type="PANTHER" id="PTHR24031">
    <property type="entry name" value="RNA HELICASE"/>
    <property type="match status" value="1"/>
</dbReference>
<dbReference type="InterPro" id="IPR014001">
    <property type="entry name" value="Helicase_ATP-bd"/>
</dbReference>
<feature type="domain" description="Helicase C-terminal" evidence="7">
    <location>
        <begin position="462"/>
        <end position="613"/>
    </location>
</feature>
<keyword evidence="2 5" id="KW-0378">Hydrolase</keyword>
<evidence type="ECO:0000256" key="5">
    <source>
        <dbReference type="RuleBase" id="RU365068"/>
    </source>
</evidence>